<name>A0A9R1UDY3_LACSA</name>
<feature type="compositionally biased region" description="Polar residues" evidence="1">
    <location>
        <begin position="121"/>
        <end position="133"/>
    </location>
</feature>
<sequence>MQMTTPLKLVTVKLILVHGKYGLKKKNRAEIKLLGPHNLDQTMDCEIKIEKDISPSPEKGTTKYPFPTATTLANANLDFPPTRCIYLSFLDFSSSVEPTTGNDLEVPEVTKEGLPGPPQINTPFDSSTPISTSQKGKDDGDFDKITKKKKKKKNQLDLLLFLFQYHQSTQDEETVKFSLEDCSNPKLDSYTHHQSGFTNYNSVSLKKDKFTKICFNNASFGVDTNHVADPTMYLVKDHIKEVNLLVFINGRPKEETPVVMTMLSIFPKKLGVVHRFHSP</sequence>
<reference evidence="2 3" key="1">
    <citation type="journal article" date="2017" name="Nat. Commun.">
        <title>Genome assembly with in vitro proximity ligation data and whole-genome triplication in lettuce.</title>
        <authorList>
            <person name="Reyes-Chin-Wo S."/>
            <person name="Wang Z."/>
            <person name="Yang X."/>
            <person name="Kozik A."/>
            <person name="Arikit S."/>
            <person name="Song C."/>
            <person name="Xia L."/>
            <person name="Froenicke L."/>
            <person name="Lavelle D.O."/>
            <person name="Truco M.J."/>
            <person name="Xia R."/>
            <person name="Zhu S."/>
            <person name="Xu C."/>
            <person name="Xu H."/>
            <person name="Xu X."/>
            <person name="Cox K."/>
            <person name="Korf I."/>
            <person name="Meyers B.C."/>
            <person name="Michelmore R.W."/>
        </authorList>
    </citation>
    <scope>NUCLEOTIDE SEQUENCE [LARGE SCALE GENOMIC DNA]</scope>
    <source>
        <strain evidence="3">cv. Salinas</strain>
        <tissue evidence="2">Seedlings</tissue>
    </source>
</reference>
<feature type="region of interest" description="Disordered" evidence="1">
    <location>
        <begin position="100"/>
        <end position="143"/>
    </location>
</feature>
<dbReference type="AlphaFoldDB" id="A0A9R1UDY3"/>
<dbReference type="EMBL" id="NBSK02000009">
    <property type="protein sequence ID" value="KAJ0185356.1"/>
    <property type="molecule type" value="Genomic_DNA"/>
</dbReference>
<organism evidence="2 3">
    <name type="scientific">Lactuca sativa</name>
    <name type="common">Garden lettuce</name>
    <dbReference type="NCBI Taxonomy" id="4236"/>
    <lineage>
        <taxon>Eukaryota</taxon>
        <taxon>Viridiplantae</taxon>
        <taxon>Streptophyta</taxon>
        <taxon>Embryophyta</taxon>
        <taxon>Tracheophyta</taxon>
        <taxon>Spermatophyta</taxon>
        <taxon>Magnoliopsida</taxon>
        <taxon>eudicotyledons</taxon>
        <taxon>Gunneridae</taxon>
        <taxon>Pentapetalae</taxon>
        <taxon>asterids</taxon>
        <taxon>campanulids</taxon>
        <taxon>Asterales</taxon>
        <taxon>Asteraceae</taxon>
        <taxon>Cichorioideae</taxon>
        <taxon>Cichorieae</taxon>
        <taxon>Lactucinae</taxon>
        <taxon>Lactuca</taxon>
    </lineage>
</organism>
<evidence type="ECO:0000313" key="2">
    <source>
        <dbReference type="EMBL" id="KAJ0185356.1"/>
    </source>
</evidence>
<keyword evidence="3" id="KW-1185">Reference proteome</keyword>
<proteinExistence type="predicted"/>
<gene>
    <name evidence="2" type="ORF">LSAT_V11C900472950</name>
</gene>
<dbReference type="Proteomes" id="UP000235145">
    <property type="component" value="Unassembled WGS sequence"/>
</dbReference>
<comment type="caution">
    <text evidence="2">The sequence shown here is derived from an EMBL/GenBank/DDBJ whole genome shotgun (WGS) entry which is preliminary data.</text>
</comment>
<evidence type="ECO:0000313" key="3">
    <source>
        <dbReference type="Proteomes" id="UP000235145"/>
    </source>
</evidence>
<evidence type="ECO:0000256" key="1">
    <source>
        <dbReference type="SAM" id="MobiDB-lite"/>
    </source>
</evidence>
<protein>
    <submittedName>
        <fullName evidence="2">Uncharacterized protein</fullName>
    </submittedName>
</protein>
<accession>A0A9R1UDY3</accession>